<comment type="similarity">
    <text evidence="17">Belongs to the G-protein coupled receptor 1 family.</text>
</comment>
<keyword evidence="9" id="KW-0564">Palmitate</keyword>
<dbReference type="InterPro" id="IPR000496">
    <property type="entry name" value="Brdyknn_rcpt"/>
</dbReference>
<keyword evidence="7 17" id="KW-0297">G-protein coupled receptor</keyword>
<dbReference type="PROSITE" id="PS50262">
    <property type="entry name" value="G_PROTEIN_RECEP_F1_2"/>
    <property type="match status" value="1"/>
</dbReference>
<feature type="transmembrane region" description="Helical" evidence="18">
    <location>
        <begin position="218"/>
        <end position="239"/>
    </location>
</feature>
<comment type="subcellular location">
    <subcellularLocation>
        <location evidence="1">Cell membrane</location>
        <topology evidence="1">Multi-pass membrane protein</topology>
    </subcellularLocation>
</comment>
<evidence type="ECO:0000256" key="13">
    <source>
        <dbReference type="ARBA" id="ARBA00023224"/>
    </source>
</evidence>
<dbReference type="GO" id="GO:0019722">
    <property type="term" value="P:calcium-mediated signaling"/>
    <property type="evidence" value="ECO:0007669"/>
    <property type="project" value="TreeGrafter"/>
</dbReference>
<dbReference type="PRINTS" id="PR00425">
    <property type="entry name" value="BRADYKININR"/>
</dbReference>
<comment type="function">
    <text evidence="15">Receptor for bradykinin. It is associated with G proteins that activate a phosphatidylinositol-calcium second messenger system.</text>
</comment>
<reference evidence="20" key="1">
    <citation type="submission" date="2025-08" db="UniProtKB">
        <authorList>
            <consortium name="Ensembl"/>
        </authorList>
    </citation>
    <scope>IDENTIFICATION</scope>
</reference>
<dbReference type="GO" id="GO:0006955">
    <property type="term" value="P:immune response"/>
    <property type="evidence" value="ECO:0007669"/>
    <property type="project" value="TreeGrafter"/>
</dbReference>
<evidence type="ECO:0000256" key="2">
    <source>
        <dbReference type="ARBA" id="ARBA00013512"/>
    </source>
</evidence>
<dbReference type="SUPFAM" id="SSF81321">
    <property type="entry name" value="Family A G protein-coupled receptor-like"/>
    <property type="match status" value="1"/>
</dbReference>
<sequence>MPLNASAWPALGAPSDALDAPGDALGGPWELLEDCRSNSTEAWLWLSALQPSYLALVSALGVVGNSLVLCVFLLQRKPCTVADIYLGNLALADLVMSSCLPFWAVNVARHYQWPFGQALCKAVNVAIAMNYLCSVLFLVLVSVDRYLALVRPLRPSRLRRAGWAKRLCLGVWLQGLLLSLPVLLFRNVRFVADAGVEACILDYPHPAWVLQYNVTLNVLGFVLPVMAVSYCSWHIVGALRESRARRLPGARAETRSTQLVLAVLAVFLACWTPHQVGRFLDTLDYFGLTPWCLWGKVLDIGLELSSYLAYSNSAINPFLFVILGRSFRRRALEVFRAAWARRSTSRDGHSVVSWAASECPNVRQQPF</sequence>
<evidence type="ECO:0000256" key="12">
    <source>
        <dbReference type="ARBA" id="ARBA00023180"/>
    </source>
</evidence>
<evidence type="ECO:0000256" key="5">
    <source>
        <dbReference type="ARBA" id="ARBA00022692"/>
    </source>
</evidence>
<proteinExistence type="inferred from homology"/>
<keyword evidence="14" id="KW-0449">Lipoprotein</keyword>
<keyword evidence="21" id="KW-1185">Reference proteome</keyword>
<dbReference type="InterPro" id="IPR017452">
    <property type="entry name" value="GPCR_Rhodpsn_7TM"/>
</dbReference>
<evidence type="ECO:0000256" key="18">
    <source>
        <dbReference type="SAM" id="Phobius"/>
    </source>
</evidence>
<dbReference type="OMA" id="ISMNYIC"/>
<dbReference type="PROSITE" id="PS00237">
    <property type="entry name" value="G_PROTEIN_RECEP_F1_1"/>
    <property type="match status" value="1"/>
</dbReference>
<dbReference type="GO" id="GO:0009897">
    <property type="term" value="C:external side of plasma membrane"/>
    <property type="evidence" value="ECO:0007669"/>
    <property type="project" value="TreeGrafter"/>
</dbReference>
<name>A0A8C4ZGE3_GADMO</name>
<evidence type="ECO:0000256" key="16">
    <source>
        <dbReference type="ARBA" id="ARBA00025954"/>
    </source>
</evidence>
<evidence type="ECO:0000313" key="21">
    <source>
        <dbReference type="Proteomes" id="UP000694546"/>
    </source>
</evidence>
<evidence type="ECO:0000259" key="19">
    <source>
        <dbReference type="PROSITE" id="PS50262"/>
    </source>
</evidence>
<feature type="transmembrane region" description="Helical" evidence="18">
    <location>
        <begin position="307"/>
        <end position="327"/>
    </location>
</feature>
<evidence type="ECO:0000256" key="1">
    <source>
        <dbReference type="ARBA" id="ARBA00004651"/>
    </source>
</evidence>
<evidence type="ECO:0000256" key="11">
    <source>
        <dbReference type="ARBA" id="ARBA00023170"/>
    </source>
</evidence>
<reference evidence="20" key="2">
    <citation type="submission" date="2025-09" db="UniProtKB">
        <authorList>
            <consortium name="Ensembl"/>
        </authorList>
    </citation>
    <scope>IDENTIFICATION</scope>
</reference>
<feature type="transmembrane region" description="Helical" evidence="18">
    <location>
        <begin position="167"/>
        <end position="185"/>
    </location>
</feature>
<feature type="domain" description="G-protein coupled receptors family 1 profile" evidence="19">
    <location>
        <begin position="64"/>
        <end position="320"/>
    </location>
</feature>
<evidence type="ECO:0000256" key="10">
    <source>
        <dbReference type="ARBA" id="ARBA00023157"/>
    </source>
</evidence>
<keyword evidence="4" id="KW-0597">Phosphoprotein</keyword>
<dbReference type="GO" id="GO:0060326">
    <property type="term" value="P:cell chemotaxis"/>
    <property type="evidence" value="ECO:0007669"/>
    <property type="project" value="TreeGrafter"/>
</dbReference>
<accession>A0A8C4ZGE3</accession>
<dbReference type="PRINTS" id="PR00994">
    <property type="entry name" value="BRADYKINNB2R"/>
</dbReference>
<dbReference type="Gene3D" id="1.20.1070.10">
    <property type="entry name" value="Rhodopsin 7-helix transmembrane proteins"/>
    <property type="match status" value="1"/>
</dbReference>
<dbReference type="Pfam" id="PF00001">
    <property type="entry name" value="7tm_1"/>
    <property type="match status" value="1"/>
</dbReference>
<keyword evidence="12" id="KW-0325">Glycoprotein</keyword>
<protein>
    <recommendedName>
        <fullName evidence="2">B2 bradykinin receptor</fullName>
    </recommendedName>
</protein>
<dbReference type="GO" id="GO:0019957">
    <property type="term" value="F:C-C chemokine binding"/>
    <property type="evidence" value="ECO:0007669"/>
    <property type="project" value="TreeGrafter"/>
</dbReference>
<dbReference type="GO" id="GO:0004947">
    <property type="term" value="F:bradykinin receptor activity"/>
    <property type="evidence" value="ECO:0007669"/>
    <property type="project" value="InterPro"/>
</dbReference>
<dbReference type="GO" id="GO:0016493">
    <property type="term" value="F:C-C chemokine receptor activity"/>
    <property type="evidence" value="ECO:0007669"/>
    <property type="project" value="TreeGrafter"/>
</dbReference>
<dbReference type="GeneTree" id="ENSGT01130000278308"/>
<evidence type="ECO:0000256" key="3">
    <source>
        <dbReference type="ARBA" id="ARBA00022475"/>
    </source>
</evidence>
<evidence type="ECO:0000256" key="7">
    <source>
        <dbReference type="ARBA" id="ARBA00023040"/>
    </source>
</evidence>
<dbReference type="Ensembl" id="ENSGMOT00000014728.2">
    <property type="protein sequence ID" value="ENSGMOP00000014358.2"/>
    <property type="gene ID" value="ENSGMOG00000013432.2"/>
</dbReference>
<dbReference type="InterPro" id="IPR050119">
    <property type="entry name" value="CCR1-9-like"/>
</dbReference>
<dbReference type="AlphaFoldDB" id="A0A8C4ZGE3"/>
<feature type="transmembrane region" description="Helical" evidence="18">
    <location>
        <begin position="259"/>
        <end position="276"/>
    </location>
</feature>
<comment type="subunit">
    <text evidence="16">Forms a complex with PECAM1 and GNAQ. Interacts with PECAM1.</text>
</comment>
<evidence type="ECO:0000256" key="17">
    <source>
        <dbReference type="RuleBase" id="RU000688"/>
    </source>
</evidence>
<keyword evidence="6 18" id="KW-1133">Transmembrane helix</keyword>
<feature type="transmembrane region" description="Helical" evidence="18">
    <location>
        <begin position="53"/>
        <end position="74"/>
    </location>
</feature>
<keyword evidence="13 17" id="KW-0807">Transducer</keyword>
<dbReference type="GO" id="GO:0006939">
    <property type="term" value="P:smooth muscle contraction"/>
    <property type="evidence" value="ECO:0007669"/>
    <property type="project" value="InterPro"/>
</dbReference>
<evidence type="ECO:0000256" key="15">
    <source>
        <dbReference type="ARBA" id="ARBA00025423"/>
    </source>
</evidence>
<keyword evidence="11 17" id="KW-0675">Receptor</keyword>
<keyword evidence="3" id="KW-1003">Cell membrane</keyword>
<evidence type="ECO:0000256" key="14">
    <source>
        <dbReference type="ARBA" id="ARBA00023288"/>
    </source>
</evidence>
<keyword evidence="8 18" id="KW-0472">Membrane</keyword>
<dbReference type="InterPro" id="IPR000276">
    <property type="entry name" value="GPCR_Rhodpsn"/>
</dbReference>
<feature type="transmembrane region" description="Helical" evidence="18">
    <location>
        <begin position="86"/>
        <end position="105"/>
    </location>
</feature>
<evidence type="ECO:0000256" key="9">
    <source>
        <dbReference type="ARBA" id="ARBA00023139"/>
    </source>
</evidence>
<dbReference type="Proteomes" id="UP000694546">
    <property type="component" value="Chromosome 21"/>
</dbReference>
<dbReference type="PRINTS" id="PR00237">
    <property type="entry name" value="GPCRRHODOPSN"/>
</dbReference>
<feature type="transmembrane region" description="Helical" evidence="18">
    <location>
        <begin position="125"/>
        <end position="147"/>
    </location>
</feature>
<dbReference type="GO" id="GO:0042310">
    <property type="term" value="P:vasoconstriction"/>
    <property type="evidence" value="ECO:0007669"/>
    <property type="project" value="InterPro"/>
</dbReference>
<evidence type="ECO:0000256" key="8">
    <source>
        <dbReference type="ARBA" id="ARBA00023136"/>
    </source>
</evidence>
<keyword evidence="10" id="KW-1015">Disulfide bond</keyword>
<dbReference type="GO" id="GO:0007204">
    <property type="term" value="P:positive regulation of cytosolic calcium ion concentration"/>
    <property type="evidence" value="ECO:0007669"/>
    <property type="project" value="TreeGrafter"/>
</dbReference>
<evidence type="ECO:0000256" key="4">
    <source>
        <dbReference type="ARBA" id="ARBA00022553"/>
    </source>
</evidence>
<dbReference type="PANTHER" id="PTHR10489:SF957">
    <property type="entry name" value="B2 BRADYKININ RECEPTOR"/>
    <property type="match status" value="1"/>
</dbReference>
<dbReference type="InterPro" id="IPR001504">
    <property type="entry name" value="Brdyknn_2_rcpt"/>
</dbReference>
<dbReference type="PANTHER" id="PTHR10489">
    <property type="entry name" value="CELL ADHESION MOLECULE"/>
    <property type="match status" value="1"/>
</dbReference>
<organism evidence="20 21">
    <name type="scientific">Gadus morhua</name>
    <name type="common">Atlantic cod</name>
    <dbReference type="NCBI Taxonomy" id="8049"/>
    <lineage>
        <taxon>Eukaryota</taxon>
        <taxon>Metazoa</taxon>
        <taxon>Chordata</taxon>
        <taxon>Craniata</taxon>
        <taxon>Vertebrata</taxon>
        <taxon>Euteleostomi</taxon>
        <taxon>Actinopterygii</taxon>
        <taxon>Neopterygii</taxon>
        <taxon>Teleostei</taxon>
        <taxon>Neoteleostei</taxon>
        <taxon>Acanthomorphata</taxon>
        <taxon>Zeiogadaria</taxon>
        <taxon>Gadariae</taxon>
        <taxon>Gadiformes</taxon>
        <taxon>Gadoidei</taxon>
        <taxon>Gadidae</taxon>
        <taxon>Gadus</taxon>
    </lineage>
</organism>
<keyword evidence="5 17" id="KW-0812">Transmembrane</keyword>
<evidence type="ECO:0000256" key="6">
    <source>
        <dbReference type="ARBA" id="ARBA00022989"/>
    </source>
</evidence>
<evidence type="ECO:0000313" key="20">
    <source>
        <dbReference type="Ensembl" id="ENSGMOP00000014358.2"/>
    </source>
</evidence>